<dbReference type="PROSITE" id="PS01330">
    <property type="entry name" value="PABS_1"/>
    <property type="match status" value="1"/>
</dbReference>
<keyword evidence="5" id="KW-0812">Transmembrane</keyword>
<sequence>MKFSRTLILSVFIVASCGLAYELIMAALASYLLGDSIFQYSFIIGLYLFSMGIGAHITRYISDQDTLTRFIEIELLVGLLGGISALFLFVAFGFAAAPFRTLLYALVFIIGTIVGMEIPLVMRVLNHQDIDFKEIVSRVLTFDYLGALAVSLLFPLVLAPKLGMARSALLFGLLNAAVAWLTARVFRQHLPNFKSLNFRAYFVLMMLLLAFVYANRLVFAAEQKYFGDPVVYESHSPYQRLVVTQWKDDIRLYINGNLQFSSRDEKRYHEALVIPAMQMAAQHQRVLILGGGDGLAAREVLKFPQVQSVTLIDLDPEMTQTFQTAPKLTALNQNALNHPKMRIINDDAAQWLEKNQEKFDVMIVDLPDPSNFALGKLYSVPMYRLTARHLAEGGKIVIQSTSPYFAPNAYWSVVATLEAAGLHTAPYHAYVPSFGEWGFVLASAKNDFRLPEKVDVPSHFLNATTLRQMFDFPPDMARRNVEPNYLNNQKLVAYFEQDWAEVIR</sequence>
<accession>A0A286E9F8</accession>
<evidence type="ECO:0000256" key="4">
    <source>
        <dbReference type="ARBA" id="ARBA00023115"/>
    </source>
</evidence>
<gene>
    <name evidence="5" type="primary">speE</name>
    <name evidence="8" type="ORF">SAMN02746062_00942</name>
</gene>
<evidence type="ECO:0000313" key="8">
    <source>
        <dbReference type="EMBL" id="SOD67536.1"/>
    </source>
</evidence>
<dbReference type="PROSITE" id="PS51257">
    <property type="entry name" value="PROKAR_LIPOPROTEIN"/>
    <property type="match status" value="1"/>
</dbReference>
<dbReference type="Pfam" id="PF01564">
    <property type="entry name" value="Spermine_synth"/>
    <property type="match status" value="1"/>
</dbReference>
<dbReference type="RefSeq" id="WP_097114009.1">
    <property type="nucleotide sequence ID" value="NZ_CP083931.1"/>
</dbReference>
<keyword evidence="2 5" id="KW-0808">Transferase</keyword>
<dbReference type="PROSITE" id="PS51006">
    <property type="entry name" value="PABS_2"/>
    <property type="match status" value="1"/>
</dbReference>
<feature type="binding site" evidence="5">
    <location>
        <position position="313"/>
    </location>
    <ligand>
        <name>S-methyl-5'-thioadenosine</name>
        <dbReference type="ChEBI" id="CHEBI:17509"/>
    </ligand>
</feature>
<dbReference type="GO" id="GO:0008295">
    <property type="term" value="P:spermidine biosynthetic process"/>
    <property type="evidence" value="ECO:0007669"/>
    <property type="project" value="UniProtKB-UniRule"/>
</dbReference>
<organism evidence="8 9">
    <name type="scientific">Alysiella filiformis DSM 16848</name>
    <dbReference type="NCBI Taxonomy" id="1120981"/>
    <lineage>
        <taxon>Bacteria</taxon>
        <taxon>Pseudomonadati</taxon>
        <taxon>Pseudomonadota</taxon>
        <taxon>Betaproteobacteria</taxon>
        <taxon>Neisseriales</taxon>
        <taxon>Neisseriaceae</taxon>
        <taxon>Alysiella</taxon>
    </lineage>
</organism>
<dbReference type="EMBL" id="OCNF01000006">
    <property type="protein sequence ID" value="SOD67536.1"/>
    <property type="molecule type" value="Genomic_DNA"/>
</dbReference>
<reference evidence="8 9" key="1">
    <citation type="submission" date="2017-09" db="EMBL/GenBank/DDBJ databases">
        <authorList>
            <person name="Ehlers B."/>
            <person name="Leendertz F.H."/>
        </authorList>
    </citation>
    <scope>NUCLEOTIDE SEQUENCE [LARGE SCALE GENOMIC DNA]</scope>
    <source>
        <strain evidence="8 9">DSM 16848</strain>
    </source>
</reference>
<dbReference type="GO" id="GO:0010487">
    <property type="term" value="F:thermospermine synthase activity"/>
    <property type="evidence" value="ECO:0007669"/>
    <property type="project" value="UniProtKB-ARBA"/>
</dbReference>
<dbReference type="PANTHER" id="PTHR43317">
    <property type="entry name" value="THERMOSPERMINE SYNTHASE ACAULIS5"/>
    <property type="match status" value="1"/>
</dbReference>
<evidence type="ECO:0000313" key="9">
    <source>
        <dbReference type="Proteomes" id="UP000219669"/>
    </source>
</evidence>
<comment type="function">
    <text evidence="5">Catalyzes the irreversible transfer of a propylamine group from the amino donor S-adenosylmethioninamine (decarboxy-AdoMet) to putrescine (1,4-diaminobutane) to yield spermidine.</text>
</comment>
<dbReference type="InterPro" id="IPR001045">
    <property type="entry name" value="Spermi_synthase"/>
</dbReference>
<evidence type="ECO:0000256" key="2">
    <source>
        <dbReference type="ARBA" id="ARBA00022679"/>
    </source>
</evidence>
<dbReference type="SUPFAM" id="SSF53335">
    <property type="entry name" value="S-adenosyl-L-methionine-dependent methyltransferases"/>
    <property type="match status" value="1"/>
</dbReference>
<feature type="transmembrane region" description="Helical" evidence="5">
    <location>
        <begin position="102"/>
        <end position="121"/>
    </location>
</feature>
<name>A0A286E9F8_9NEIS</name>
<evidence type="ECO:0000256" key="6">
    <source>
        <dbReference type="PROSITE-ProRule" id="PRU00354"/>
    </source>
</evidence>
<feature type="binding site" evidence="5">
    <location>
        <position position="269"/>
    </location>
    <ligand>
        <name>spermidine</name>
        <dbReference type="ChEBI" id="CHEBI:57834"/>
    </ligand>
</feature>
<proteinExistence type="inferred from homology"/>
<feature type="transmembrane region" description="Helical" evidence="5">
    <location>
        <begin position="73"/>
        <end position="96"/>
    </location>
</feature>
<dbReference type="GO" id="GO:0004766">
    <property type="term" value="F:spermidine synthase activity"/>
    <property type="evidence" value="ECO:0007669"/>
    <property type="project" value="UniProtKB-UniRule"/>
</dbReference>
<dbReference type="FunFam" id="3.40.50.150:FF:000088">
    <property type="entry name" value="Polyamine aminopropyltransferase"/>
    <property type="match status" value="1"/>
</dbReference>
<keyword evidence="5" id="KW-1133">Transmembrane helix</keyword>
<dbReference type="OrthoDB" id="9793120at2"/>
<protein>
    <recommendedName>
        <fullName evidence="5">Polyamine aminopropyltransferase</fullName>
    </recommendedName>
    <alternativeName>
        <fullName evidence="5">Putrescine aminopropyltransferase</fullName>
        <shortName evidence="5">PAPT</shortName>
    </alternativeName>
    <alternativeName>
        <fullName evidence="5">Spermidine synthase</fullName>
        <shortName evidence="5">SPDS</shortName>
        <shortName evidence="5">SPDSY</shortName>
        <ecNumber evidence="5">2.5.1.16</ecNumber>
    </alternativeName>
</protein>
<dbReference type="Proteomes" id="UP000219669">
    <property type="component" value="Unassembled WGS sequence"/>
</dbReference>
<comment type="subunit">
    <text evidence="5">Homodimer or homotetramer.</text>
</comment>
<evidence type="ECO:0000256" key="5">
    <source>
        <dbReference type="HAMAP-Rule" id="MF_00198"/>
    </source>
</evidence>
<feature type="transmembrane region" description="Helical" evidence="5">
    <location>
        <begin position="198"/>
        <end position="214"/>
    </location>
</feature>
<keyword evidence="5" id="KW-0472">Membrane</keyword>
<keyword evidence="9" id="KW-1185">Reference proteome</keyword>
<dbReference type="PANTHER" id="PTHR43317:SF1">
    <property type="entry name" value="THERMOSPERMINE SYNTHASE ACAULIS5"/>
    <property type="match status" value="1"/>
</dbReference>
<comment type="caution">
    <text evidence="5">Lacks conserved residue(s) required for the propagation of feature annotation.</text>
</comment>
<comment type="pathway">
    <text evidence="5">Amine and polyamine biosynthesis; spermidine biosynthesis; spermidine from putrescine: step 1/1.</text>
</comment>
<dbReference type="NCBIfam" id="NF002956">
    <property type="entry name" value="PRK03612.1"/>
    <property type="match status" value="1"/>
</dbReference>
<feature type="transmembrane region" description="Helical" evidence="5">
    <location>
        <begin position="168"/>
        <end position="186"/>
    </location>
</feature>
<comment type="catalytic activity">
    <reaction evidence="5">
        <text>S-adenosyl 3-(methylsulfanyl)propylamine + putrescine = S-methyl-5'-thioadenosine + spermidine + H(+)</text>
        <dbReference type="Rhea" id="RHEA:12721"/>
        <dbReference type="ChEBI" id="CHEBI:15378"/>
        <dbReference type="ChEBI" id="CHEBI:17509"/>
        <dbReference type="ChEBI" id="CHEBI:57443"/>
        <dbReference type="ChEBI" id="CHEBI:57834"/>
        <dbReference type="ChEBI" id="CHEBI:326268"/>
        <dbReference type="EC" id="2.5.1.16"/>
    </reaction>
</comment>
<evidence type="ECO:0000256" key="3">
    <source>
        <dbReference type="ARBA" id="ARBA00023066"/>
    </source>
</evidence>
<dbReference type="UniPathway" id="UPA00248">
    <property type="reaction ID" value="UER00314"/>
</dbReference>
<dbReference type="EC" id="2.5.1.16" evidence="5"/>
<feature type="transmembrane region" description="Helical" evidence="5">
    <location>
        <begin position="37"/>
        <end position="61"/>
    </location>
</feature>
<feature type="domain" description="PABS" evidence="7">
    <location>
        <begin position="205"/>
        <end position="444"/>
    </location>
</feature>
<feature type="binding site" evidence="5">
    <location>
        <position position="239"/>
    </location>
    <ligand>
        <name>S-methyl-5'-thioadenosine</name>
        <dbReference type="ChEBI" id="CHEBI:17509"/>
    </ligand>
</feature>
<comment type="subcellular location">
    <subcellularLocation>
        <location evidence="5">Cell membrane</location>
        <topology evidence="5">Multi-pass membrane protein</topology>
    </subcellularLocation>
</comment>
<feature type="binding site" evidence="5">
    <location>
        <position position="293"/>
    </location>
    <ligand>
        <name>spermidine</name>
        <dbReference type="ChEBI" id="CHEBI:57834"/>
    </ligand>
</feature>
<feature type="transmembrane region" description="Helical" evidence="5">
    <location>
        <begin position="7"/>
        <end position="31"/>
    </location>
</feature>
<dbReference type="NCBIfam" id="NF037959">
    <property type="entry name" value="MFS_SpdSyn"/>
    <property type="match status" value="1"/>
</dbReference>
<dbReference type="InterPro" id="IPR030374">
    <property type="entry name" value="PABS"/>
</dbReference>
<keyword evidence="3 5" id="KW-0745">Spermidine biosynthesis</keyword>
<dbReference type="HAMAP" id="MF_00198">
    <property type="entry name" value="Spermidine_synth"/>
    <property type="match status" value="1"/>
</dbReference>
<dbReference type="GO" id="GO:0005886">
    <property type="term" value="C:plasma membrane"/>
    <property type="evidence" value="ECO:0007669"/>
    <property type="project" value="UniProtKB-SubCell"/>
</dbReference>
<feature type="binding site" evidence="5">
    <location>
        <begin position="347"/>
        <end position="348"/>
    </location>
    <ligand>
        <name>S-methyl-5'-thioadenosine</name>
        <dbReference type="ChEBI" id="CHEBI:17509"/>
    </ligand>
</feature>
<dbReference type="AlphaFoldDB" id="A0A286E9F8"/>
<evidence type="ECO:0000259" key="7">
    <source>
        <dbReference type="PROSITE" id="PS51006"/>
    </source>
</evidence>
<dbReference type="CDD" id="cd02440">
    <property type="entry name" value="AdoMet_MTases"/>
    <property type="match status" value="1"/>
</dbReference>
<dbReference type="InterPro" id="IPR029063">
    <property type="entry name" value="SAM-dependent_MTases_sf"/>
</dbReference>
<comment type="similarity">
    <text evidence="1 5">Belongs to the spermidine/spermine synthase family.</text>
</comment>
<keyword evidence="5" id="KW-1003">Cell membrane</keyword>
<dbReference type="Gene3D" id="3.40.50.150">
    <property type="entry name" value="Vaccinia Virus protein VP39"/>
    <property type="match status" value="1"/>
</dbReference>
<feature type="active site" description="Proton acceptor" evidence="5 6">
    <location>
        <position position="365"/>
    </location>
</feature>
<dbReference type="InterPro" id="IPR030373">
    <property type="entry name" value="PABS_CS"/>
</dbReference>
<evidence type="ECO:0000256" key="1">
    <source>
        <dbReference type="ARBA" id="ARBA00007867"/>
    </source>
</evidence>
<keyword evidence="4 5" id="KW-0620">Polyamine biosynthesis</keyword>
<feature type="transmembrane region" description="Helical" evidence="5">
    <location>
        <begin position="142"/>
        <end position="162"/>
    </location>
</feature>